<dbReference type="GO" id="GO:0009927">
    <property type="term" value="F:histidine phosphotransfer kinase activity"/>
    <property type="evidence" value="ECO:0007669"/>
    <property type="project" value="InterPro"/>
</dbReference>
<dbReference type="PANTHER" id="PTHR28242:SF52">
    <property type="entry name" value="PHOSPHORELAY INTERMEDIATE PROTEIN YPD1"/>
    <property type="match status" value="1"/>
</dbReference>
<evidence type="ECO:0000313" key="5">
    <source>
        <dbReference type="EMBL" id="PLW35155.1"/>
    </source>
</evidence>
<dbReference type="STRING" id="200324.A0A2N5UCR7"/>
<dbReference type="EMBL" id="PGCI01000183">
    <property type="protein sequence ID" value="PLW35155.1"/>
    <property type="molecule type" value="Genomic_DNA"/>
</dbReference>
<dbReference type="OrthoDB" id="1673781at2759"/>
<keyword evidence="1" id="KW-0597">Phosphoprotein</keyword>
<dbReference type="Proteomes" id="UP000235392">
    <property type="component" value="Unassembled WGS sequence"/>
</dbReference>
<comment type="caution">
    <text evidence="6">The sequence shown here is derived from an EMBL/GenBank/DDBJ whole genome shotgun (WGS) entry which is preliminary data.</text>
</comment>
<protein>
    <recommendedName>
        <fullName evidence="3">HPt domain-containing protein</fullName>
    </recommendedName>
</protein>
<dbReference type="InterPro" id="IPR008207">
    <property type="entry name" value="Sig_transdc_His_kin_Hpt_dom"/>
</dbReference>
<dbReference type="Gene3D" id="1.20.120.160">
    <property type="entry name" value="HPT domain"/>
    <property type="match status" value="1"/>
</dbReference>
<accession>A0A2N5UCR7</accession>
<dbReference type="EMBL" id="PGCJ01001100">
    <property type="protein sequence ID" value="PLW09531.1"/>
    <property type="molecule type" value="Genomic_DNA"/>
</dbReference>
<dbReference type="GO" id="GO:0000160">
    <property type="term" value="P:phosphorelay signal transduction system"/>
    <property type="evidence" value="ECO:0007669"/>
    <property type="project" value="InterPro"/>
</dbReference>
<evidence type="ECO:0000256" key="1">
    <source>
        <dbReference type="PROSITE-ProRule" id="PRU00110"/>
    </source>
</evidence>
<dbReference type="GO" id="GO:0005634">
    <property type="term" value="C:nucleus"/>
    <property type="evidence" value="ECO:0007669"/>
    <property type="project" value="TreeGrafter"/>
</dbReference>
<dbReference type="Pfam" id="PF01627">
    <property type="entry name" value="Hpt"/>
    <property type="match status" value="1"/>
</dbReference>
<feature type="modified residue" description="Phosphohistidine" evidence="1">
    <location>
        <position position="135"/>
    </location>
</feature>
<dbReference type="AlphaFoldDB" id="A0A2N5UCR7"/>
<evidence type="ECO:0000313" key="8">
    <source>
        <dbReference type="Proteomes" id="UP000235392"/>
    </source>
</evidence>
<keyword evidence="7" id="KW-1185">Reference proteome</keyword>
<feature type="domain" description="HPt" evidence="3">
    <location>
        <begin position="96"/>
        <end position="188"/>
    </location>
</feature>
<dbReference type="PROSITE" id="PS50894">
    <property type="entry name" value="HPT"/>
    <property type="match status" value="1"/>
</dbReference>
<evidence type="ECO:0000256" key="2">
    <source>
        <dbReference type="SAM" id="MobiDB-lite"/>
    </source>
</evidence>
<gene>
    <name evidence="6" type="ORF">PCANC_13568</name>
    <name evidence="4" type="ORF">PCANC_20844</name>
    <name evidence="5" type="ORF">PCASD_11243</name>
</gene>
<dbReference type="EMBL" id="PGCJ01000256">
    <property type="protein sequence ID" value="PLW35524.1"/>
    <property type="molecule type" value="Genomic_DNA"/>
</dbReference>
<evidence type="ECO:0000313" key="4">
    <source>
        <dbReference type="EMBL" id="PLW09531.1"/>
    </source>
</evidence>
<evidence type="ECO:0000259" key="3">
    <source>
        <dbReference type="PROSITE" id="PS50894"/>
    </source>
</evidence>
<evidence type="ECO:0000313" key="6">
    <source>
        <dbReference type="EMBL" id="PLW35524.1"/>
    </source>
</evidence>
<sequence>MTSVQPSTKSCMMPHSSSSNRPQQLNSARTPGEGYPFPRTPRPHGNPAASPKTAIEIPPSPTTPRESIIPSGPPSSPIIDTEVFKQLLAMEDENSPFSFTHGLIDLYYEDGGKTLQQMRNTLQLSDYPTLARLAHFLRGSAASVGIVQVAKICELIEMMIISQQSPSNQWLESQISAIEHAHLISQQWFCEFYNSH</sequence>
<dbReference type="GO" id="GO:0043424">
    <property type="term" value="F:protein histidine kinase binding"/>
    <property type="evidence" value="ECO:0007669"/>
    <property type="project" value="InterPro"/>
</dbReference>
<reference evidence="7 8" key="1">
    <citation type="submission" date="2017-11" db="EMBL/GenBank/DDBJ databases">
        <title>De novo assembly and phasing of dikaryotic genomes from two isolates of Puccinia coronata f. sp. avenae, the causal agent of oat crown rust.</title>
        <authorList>
            <person name="Miller M.E."/>
            <person name="Zhang Y."/>
            <person name="Omidvar V."/>
            <person name="Sperschneider J."/>
            <person name="Schwessinger B."/>
            <person name="Raley C."/>
            <person name="Palmer J.M."/>
            <person name="Garnica D."/>
            <person name="Upadhyaya N."/>
            <person name="Rathjen J."/>
            <person name="Taylor J.M."/>
            <person name="Park R.F."/>
            <person name="Dodds P.N."/>
            <person name="Hirsch C.D."/>
            <person name="Kianian S.F."/>
            <person name="Figueroa M."/>
        </authorList>
    </citation>
    <scope>NUCLEOTIDE SEQUENCE [LARGE SCALE GENOMIC DNA]</scope>
    <source>
        <strain evidence="6">12NC29</strain>
        <strain evidence="5">12SD80</strain>
    </source>
</reference>
<dbReference type="GO" id="GO:0005737">
    <property type="term" value="C:cytoplasm"/>
    <property type="evidence" value="ECO:0007669"/>
    <property type="project" value="TreeGrafter"/>
</dbReference>
<dbReference type="CDD" id="cd00088">
    <property type="entry name" value="HPT"/>
    <property type="match status" value="1"/>
</dbReference>
<dbReference type="InterPro" id="IPR036641">
    <property type="entry name" value="HPT_dom_sf"/>
</dbReference>
<name>A0A2N5UCR7_9BASI</name>
<dbReference type="PANTHER" id="PTHR28242">
    <property type="entry name" value="PHOSPHORELAY INTERMEDIATE PROTEIN YPD1"/>
    <property type="match status" value="1"/>
</dbReference>
<feature type="region of interest" description="Disordered" evidence="2">
    <location>
        <begin position="1"/>
        <end position="76"/>
    </location>
</feature>
<proteinExistence type="predicted"/>
<evidence type="ECO:0000313" key="7">
    <source>
        <dbReference type="Proteomes" id="UP000235388"/>
    </source>
</evidence>
<dbReference type="SUPFAM" id="SSF47226">
    <property type="entry name" value="Histidine-containing phosphotransfer domain, HPT domain"/>
    <property type="match status" value="1"/>
</dbReference>
<feature type="compositionally biased region" description="Polar residues" evidence="2">
    <location>
        <begin position="1"/>
        <end position="29"/>
    </location>
</feature>
<organism evidence="6 7">
    <name type="scientific">Puccinia coronata f. sp. avenae</name>
    <dbReference type="NCBI Taxonomy" id="200324"/>
    <lineage>
        <taxon>Eukaryota</taxon>
        <taxon>Fungi</taxon>
        <taxon>Dikarya</taxon>
        <taxon>Basidiomycota</taxon>
        <taxon>Pucciniomycotina</taxon>
        <taxon>Pucciniomycetes</taxon>
        <taxon>Pucciniales</taxon>
        <taxon>Pucciniaceae</taxon>
        <taxon>Puccinia</taxon>
    </lineage>
</organism>
<dbReference type="Proteomes" id="UP000235388">
    <property type="component" value="Unassembled WGS sequence"/>
</dbReference>
<dbReference type="InterPro" id="IPR045871">
    <property type="entry name" value="AHP1-5/YPD1"/>
</dbReference>